<protein>
    <submittedName>
        <fullName evidence="1">Uncharacterized protein</fullName>
    </submittedName>
</protein>
<accession>G7Y3X2</accession>
<dbReference type="EMBL" id="DF142847">
    <property type="protein sequence ID" value="GAA47658.1"/>
    <property type="molecule type" value="Genomic_DNA"/>
</dbReference>
<sequence>MQVRFLLLRPLHSQPLQDASKKGIYTTWSSQRSAFVDSYTKQTFSRVVARRGTSRDLKEISVTLVKHFYLVFRQSLHEDVPSNPRLLFSDDLKSWGSTVSTLQMDVDAAKQFPLAWHLPLNENVAKHWNHRFRTFNGYLKTVESSKLGKLETLIHFLDPLVYHHIADYPDYESVIDTWPRLYWERHGFDGEVKLNHKRSELPGMLYQYMDLTCTAVEGMV</sequence>
<evidence type="ECO:0000313" key="1">
    <source>
        <dbReference type="EMBL" id="GAA47658.1"/>
    </source>
</evidence>
<evidence type="ECO:0000313" key="2">
    <source>
        <dbReference type="Proteomes" id="UP000008909"/>
    </source>
</evidence>
<organism evidence="1 2">
    <name type="scientific">Clonorchis sinensis</name>
    <name type="common">Chinese liver fluke</name>
    <dbReference type="NCBI Taxonomy" id="79923"/>
    <lineage>
        <taxon>Eukaryota</taxon>
        <taxon>Metazoa</taxon>
        <taxon>Spiralia</taxon>
        <taxon>Lophotrochozoa</taxon>
        <taxon>Platyhelminthes</taxon>
        <taxon>Trematoda</taxon>
        <taxon>Digenea</taxon>
        <taxon>Opisthorchiida</taxon>
        <taxon>Opisthorchiata</taxon>
        <taxon>Opisthorchiidae</taxon>
        <taxon>Clonorchis</taxon>
    </lineage>
</organism>
<reference key="2">
    <citation type="submission" date="2011-10" db="EMBL/GenBank/DDBJ databases">
        <title>The genome and transcriptome sequence of Clonorchis sinensis provide insights into the carcinogenic liver fluke.</title>
        <authorList>
            <person name="Wang X."/>
            <person name="Huang Y."/>
            <person name="Chen W."/>
            <person name="Liu H."/>
            <person name="Guo L."/>
            <person name="Chen Y."/>
            <person name="Luo F."/>
            <person name="Zhou W."/>
            <person name="Sun J."/>
            <person name="Mao Q."/>
            <person name="Liang P."/>
            <person name="Zhou C."/>
            <person name="Tian Y."/>
            <person name="Men J."/>
            <person name="Lv X."/>
            <person name="Huang L."/>
            <person name="Zhou J."/>
            <person name="Hu Y."/>
            <person name="Li R."/>
            <person name="Zhang F."/>
            <person name="Lei H."/>
            <person name="Li X."/>
            <person name="Hu X."/>
            <person name="Liang C."/>
            <person name="Xu J."/>
            <person name="Wu Z."/>
            <person name="Yu X."/>
        </authorList>
    </citation>
    <scope>NUCLEOTIDE SEQUENCE</scope>
    <source>
        <strain>Henan</strain>
    </source>
</reference>
<proteinExistence type="predicted"/>
<dbReference type="AlphaFoldDB" id="G7Y3X2"/>
<dbReference type="Proteomes" id="UP000008909">
    <property type="component" value="Unassembled WGS sequence"/>
</dbReference>
<gene>
    <name evidence="1" type="ORF">CLF_100640</name>
</gene>
<reference evidence="1" key="1">
    <citation type="journal article" date="2011" name="Genome Biol.">
        <title>The draft genome of the carcinogenic human liver fluke Clonorchis sinensis.</title>
        <authorList>
            <person name="Wang X."/>
            <person name="Chen W."/>
            <person name="Huang Y."/>
            <person name="Sun J."/>
            <person name="Men J."/>
            <person name="Liu H."/>
            <person name="Luo F."/>
            <person name="Guo L."/>
            <person name="Lv X."/>
            <person name="Deng C."/>
            <person name="Zhou C."/>
            <person name="Fan Y."/>
            <person name="Li X."/>
            <person name="Huang L."/>
            <person name="Hu Y."/>
            <person name="Liang C."/>
            <person name="Hu X."/>
            <person name="Xu J."/>
            <person name="Yu X."/>
        </authorList>
    </citation>
    <scope>NUCLEOTIDE SEQUENCE [LARGE SCALE GENOMIC DNA]</scope>
    <source>
        <strain evidence="1">Henan</strain>
    </source>
</reference>
<keyword evidence="2" id="KW-1185">Reference proteome</keyword>
<name>G7Y3X2_CLOSI</name>